<feature type="region of interest" description="Disordered" evidence="1">
    <location>
        <begin position="103"/>
        <end position="137"/>
    </location>
</feature>
<dbReference type="KEGG" id="cinf:CINF_1757"/>
<feature type="chain" id="PRO_5028981021" evidence="2">
    <location>
        <begin position="21"/>
        <end position="265"/>
    </location>
</feature>
<feature type="signal peptide" evidence="2">
    <location>
        <begin position="1"/>
        <end position="20"/>
    </location>
</feature>
<protein>
    <submittedName>
        <fullName evidence="3">AMIN domain-containing protein</fullName>
    </submittedName>
</protein>
<evidence type="ECO:0000313" key="3">
    <source>
        <dbReference type="EMBL" id="QLI06226.1"/>
    </source>
</evidence>
<dbReference type="Proteomes" id="UP000509414">
    <property type="component" value="Chromosome"/>
</dbReference>
<keyword evidence="4" id="KW-1185">Reference proteome</keyword>
<reference evidence="3 4" key="1">
    <citation type="submission" date="2020-02" db="EMBL/GenBank/DDBJ databases">
        <title>Complete genome sequence of the novel Campylobacter species Candidatus Campylobacter infans.</title>
        <authorList>
            <person name="Duim B."/>
            <person name="Zomer A."/>
            <person name="van der Graaf L."/>
            <person name="Wagenaar J."/>
        </authorList>
    </citation>
    <scope>NUCLEOTIDE SEQUENCE [LARGE SCALE GENOMIC DNA]</scope>
    <source>
        <strain evidence="3 4">19S00001</strain>
    </source>
</reference>
<dbReference type="RefSeq" id="WP_179975279.1">
    <property type="nucleotide sequence ID" value="NZ_CP049075.1"/>
</dbReference>
<evidence type="ECO:0000256" key="2">
    <source>
        <dbReference type="SAM" id="SignalP"/>
    </source>
</evidence>
<dbReference type="AlphaFoldDB" id="A0A7H9CJC3"/>
<keyword evidence="2" id="KW-0732">Signal</keyword>
<evidence type="ECO:0000313" key="4">
    <source>
        <dbReference type="Proteomes" id="UP000509414"/>
    </source>
</evidence>
<feature type="compositionally biased region" description="Polar residues" evidence="1">
    <location>
        <begin position="115"/>
        <end position="137"/>
    </location>
</feature>
<proteinExistence type="predicted"/>
<dbReference type="EMBL" id="CP049075">
    <property type="protein sequence ID" value="QLI06226.1"/>
    <property type="molecule type" value="Genomic_DNA"/>
</dbReference>
<gene>
    <name evidence="3" type="ORF">CINF_1757</name>
</gene>
<accession>A0A7H9CJC3</accession>
<name>A0A7H9CJC3_9BACT</name>
<sequence>MKYLKTILFIAFLASTALNGRDNPFIPTQINAKDMNTSNVKNELAPLKSISLNLPSDARELVRVLFVYKGVDGVLRSYNVNAPYSINWQDDLILSTQEKIKTNTQNPPTKMAKTAEQNATKSPQNLATKETKQSQASSIRELIGNNASKYTGEQISTLSTKQSIKVSFAKRLFIENFSDKIILKTADKMLRYDIKYEKNKAKIVIDFAKRARDYATQTNTFENIPVNSLIIGSHGKFYRVVLYLNSNYKTTLNKGKNSYILRLNK</sequence>
<evidence type="ECO:0000256" key="1">
    <source>
        <dbReference type="SAM" id="MobiDB-lite"/>
    </source>
</evidence>
<organism evidence="3 4">
    <name type="scientific">Candidatus Campylobacter infans</name>
    <dbReference type="NCBI Taxonomy" id="2561898"/>
    <lineage>
        <taxon>Bacteria</taxon>
        <taxon>Pseudomonadati</taxon>
        <taxon>Campylobacterota</taxon>
        <taxon>Epsilonproteobacteria</taxon>
        <taxon>Campylobacterales</taxon>
        <taxon>Campylobacteraceae</taxon>
        <taxon>Campylobacter</taxon>
    </lineage>
</organism>